<feature type="region of interest" description="Disordered" evidence="6">
    <location>
        <begin position="1053"/>
        <end position="1104"/>
    </location>
</feature>
<dbReference type="Pfam" id="PF00069">
    <property type="entry name" value="Pkinase"/>
    <property type="match status" value="1"/>
</dbReference>
<keyword evidence="8" id="KW-0418">Kinase</keyword>
<feature type="compositionally biased region" description="Basic and acidic residues" evidence="6">
    <location>
        <begin position="411"/>
        <end position="422"/>
    </location>
</feature>
<dbReference type="AlphaFoldDB" id="A0A5J4VTD6"/>
<evidence type="ECO:0000256" key="1">
    <source>
        <dbReference type="ARBA" id="ARBA00012513"/>
    </source>
</evidence>
<dbReference type="CDD" id="cd14016">
    <property type="entry name" value="STKc_CK1"/>
    <property type="match status" value="1"/>
</dbReference>
<comment type="caution">
    <text evidence="8">The sequence shown here is derived from an EMBL/GenBank/DDBJ whole genome shotgun (WGS) entry which is preliminary data.</text>
</comment>
<evidence type="ECO:0000256" key="4">
    <source>
        <dbReference type="PROSITE-ProRule" id="PRU10141"/>
    </source>
</evidence>
<keyword evidence="3 4" id="KW-0067">ATP-binding</keyword>
<proteinExistence type="predicted"/>
<feature type="compositionally biased region" description="Low complexity" evidence="6">
    <location>
        <begin position="818"/>
        <end position="830"/>
    </location>
</feature>
<feature type="compositionally biased region" description="Basic and acidic residues" evidence="6">
    <location>
        <begin position="998"/>
        <end position="1011"/>
    </location>
</feature>
<dbReference type="Proteomes" id="UP000324800">
    <property type="component" value="Unassembled WGS sequence"/>
</dbReference>
<feature type="compositionally biased region" description="Basic and acidic residues" evidence="6">
    <location>
        <begin position="718"/>
        <end position="729"/>
    </location>
</feature>
<evidence type="ECO:0000313" key="9">
    <source>
        <dbReference type="Proteomes" id="UP000324800"/>
    </source>
</evidence>
<dbReference type="PANTHER" id="PTHR11909">
    <property type="entry name" value="CASEIN KINASE-RELATED"/>
    <property type="match status" value="1"/>
</dbReference>
<feature type="compositionally biased region" description="Basic and acidic residues" evidence="6">
    <location>
        <begin position="693"/>
        <end position="711"/>
    </location>
</feature>
<protein>
    <recommendedName>
        <fullName evidence="1">non-specific serine/threonine protein kinase</fullName>
        <ecNumber evidence="1">2.7.11.1</ecNumber>
    </recommendedName>
</protein>
<dbReference type="GO" id="GO:0004674">
    <property type="term" value="F:protein serine/threonine kinase activity"/>
    <property type="evidence" value="ECO:0007669"/>
    <property type="project" value="UniProtKB-EC"/>
</dbReference>
<dbReference type="PROSITE" id="PS50011">
    <property type="entry name" value="PROTEIN_KINASE_DOM"/>
    <property type="match status" value="1"/>
</dbReference>
<dbReference type="SMART" id="SM00220">
    <property type="entry name" value="S_TKc"/>
    <property type="match status" value="1"/>
</dbReference>
<dbReference type="SUPFAM" id="SSF56112">
    <property type="entry name" value="Protein kinase-like (PK-like)"/>
    <property type="match status" value="2"/>
</dbReference>
<feature type="region of interest" description="Disordered" evidence="6">
    <location>
        <begin position="998"/>
        <end position="1019"/>
    </location>
</feature>
<evidence type="ECO:0000256" key="2">
    <source>
        <dbReference type="ARBA" id="ARBA00022741"/>
    </source>
</evidence>
<feature type="region of interest" description="Disordered" evidence="6">
    <location>
        <begin position="814"/>
        <end position="854"/>
    </location>
</feature>
<gene>
    <name evidence="8" type="ORF">EZS28_018783</name>
</gene>
<feature type="region of interest" description="Disordered" evidence="6">
    <location>
        <begin position="1241"/>
        <end position="1267"/>
    </location>
</feature>
<dbReference type="InterPro" id="IPR017441">
    <property type="entry name" value="Protein_kinase_ATP_BS"/>
</dbReference>
<dbReference type="InterPro" id="IPR008271">
    <property type="entry name" value="Ser/Thr_kinase_AS"/>
</dbReference>
<feature type="non-terminal residue" evidence="8">
    <location>
        <position position="1267"/>
    </location>
</feature>
<dbReference type="Gene3D" id="1.10.510.10">
    <property type="entry name" value="Transferase(Phosphotransferase) domain 1"/>
    <property type="match status" value="2"/>
</dbReference>
<name>A0A5J4VTD6_9EUKA</name>
<feature type="compositionally biased region" description="Polar residues" evidence="6">
    <location>
        <begin position="837"/>
        <end position="848"/>
    </location>
</feature>
<feature type="binding site" evidence="4">
    <location>
        <position position="71"/>
    </location>
    <ligand>
        <name>ATP</name>
        <dbReference type="ChEBI" id="CHEBI:30616"/>
    </ligand>
</feature>
<feature type="compositionally biased region" description="Basic and acidic residues" evidence="6">
    <location>
        <begin position="1241"/>
        <end position="1259"/>
    </location>
</feature>
<evidence type="ECO:0000256" key="3">
    <source>
        <dbReference type="ARBA" id="ARBA00022840"/>
    </source>
</evidence>
<reference evidence="8 9" key="1">
    <citation type="submission" date="2019-03" db="EMBL/GenBank/DDBJ databases">
        <title>Single cell metagenomics reveals metabolic interactions within the superorganism composed of flagellate Streblomastix strix and complex community of Bacteroidetes bacteria on its surface.</title>
        <authorList>
            <person name="Treitli S.C."/>
            <person name="Kolisko M."/>
            <person name="Husnik F."/>
            <person name="Keeling P."/>
            <person name="Hampl V."/>
        </authorList>
    </citation>
    <scope>NUCLEOTIDE SEQUENCE [LARGE SCALE GENOMIC DNA]</scope>
    <source>
        <strain evidence="8">ST1C</strain>
    </source>
</reference>
<feature type="region of interest" description="Disordered" evidence="6">
    <location>
        <begin position="908"/>
        <end position="951"/>
    </location>
</feature>
<dbReference type="InterPro" id="IPR050235">
    <property type="entry name" value="CK1_Ser-Thr_kinase"/>
</dbReference>
<keyword evidence="8" id="KW-0808">Transferase</keyword>
<evidence type="ECO:0000313" key="8">
    <source>
        <dbReference type="EMBL" id="KAA6385689.1"/>
    </source>
</evidence>
<evidence type="ECO:0000256" key="5">
    <source>
        <dbReference type="SAM" id="Coils"/>
    </source>
</evidence>
<sequence length="1267" mass="146497">MAASSKRQGGQRTERPGLQDWILMAPMENEGIKLNGRDILGAGSFGEVYKGFRIRKTGDGQYTQLGAVAVKLEELGMTPSQLTQESKVYKLMNDVQGFPRLHFFGEARGYRLLAIDYLNSSIEEMFERCNRKFSLKTVLMLAYQMVVLIEQLHRRNFIHRDIKPDNFLIGFGKNLGQIHIIDFGLSKRYRSSETGEHIPCIMKSDITGTVRYCSINTHKGYEQSRRDDLEAVGYIIIYLMLGFLPWQGATGQNRLNKQDNIGRIKEKLNPSQLCQQMQTPLEIAKFIEYSRKLKFEEEPNYEYCKNLFKQAIEKEGYGTIDNIYEWNRNYTQDIDNQNHTNSGEDENISHHKAINDEKNSQQSSQGISDYTKSDIASKLTQNISQDSEKERNEEKLKKKNQSRDSKKKLKEIKNDSNNIERDLNDDDLQLDSDSSSSQLSIVSLSALQTQAIEAQNQQSNLTLEPLNRNADKAQQALIVAPDGRNNLRHHYILFIIFCWAKLLGDIIPQPPIIYFLISYQFINTHKGYEQSRRDDLEAVGYIIIYLMLGFLPWQGATGQNRLNKQDNIGRIKEKLNPSQLCQQMQTPLEIAKFIEYSRKLKFEEEPNYEYCKNLFKQAIEKEGYGTIDNIYEWNRNYTQDIDNQNHTNSGEDENISHHKAINDEKNSQQSSQGISDYTKSDIASKLTQNISQDSEKERNEEKLKKKNQSRDSKKKLKEIKNDSNNIERDLNDDDLQLDSDSSSSQLSIVSLSALQTQAIEAQNQQSNLTLEPLNRNADKAQQALIVAPDGRNNLREALLKKKASKLLTPIQGQNSATNQQQNLKQNLQQQTHKGQKEQNQPPMQNQRLNTDREREREKIIDAERERMRNEWLQQLEDNRAKFAAYLVGHPKNKLVRIKLQQIERKIAHEKKKNQQQINSNQQNNNETPQHQNSISAQNTGDISNTGANQIQDDDAHNNQIAQSSTDIIQTIKDQISSDDLQQSDDSGQFDTQPIIDKLEDIKSDSETKPSDNEQNIYIGMNDREIRAEKEREVRRKALMEKIALRELRKKKLDKEKEDREKELKEKEEKEKNETKAKEELERQKSEQLQKNQKPDVKLQDKNKNITEDDEFEIKEFDQLSKLSSLSSLSSNSLITLMDSLDSNAAQHMAIHTRVVRVEVKKEANPQDKGQQESEIFDVELDDDDGLSTYGCLSQASRVGEFKDWLNTNNSQDKDKVKEKMIEKEKEKLKKQEQEIEKELQKGIFKDQQYEIDQNKKQQDKNTSSKPV</sequence>
<keyword evidence="2 4" id="KW-0547">Nucleotide-binding</keyword>
<dbReference type="PROSITE" id="PS00108">
    <property type="entry name" value="PROTEIN_KINASE_ST"/>
    <property type="match status" value="1"/>
</dbReference>
<evidence type="ECO:0000256" key="6">
    <source>
        <dbReference type="SAM" id="MobiDB-lite"/>
    </source>
</evidence>
<dbReference type="InterPro" id="IPR000719">
    <property type="entry name" value="Prot_kinase_dom"/>
</dbReference>
<feature type="region of interest" description="Disordered" evidence="6">
    <location>
        <begin position="379"/>
        <end position="431"/>
    </location>
</feature>
<evidence type="ECO:0000259" key="7">
    <source>
        <dbReference type="PROSITE" id="PS50011"/>
    </source>
</evidence>
<dbReference type="EMBL" id="SNRW01005151">
    <property type="protein sequence ID" value="KAA6385689.1"/>
    <property type="molecule type" value="Genomic_DNA"/>
</dbReference>
<dbReference type="GO" id="GO:0005524">
    <property type="term" value="F:ATP binding"/>
    <property type="evidence" value="ECO:0007669"/>
    <property type="project" value="UniProtKB-UniRule"/>
</dbReference>
<feature type="domain" description="Protein kinase" evidence="7">
    <location>
        <begin position="34"/>
        <end position="312"/>
    </location>
</feature>
<dbReference type="FunFam" id="1.10.510.10:FF:000596">
    <property type="entry name" value="CK1 family protein kinase"/>
    <property type="match status" value="1"/>
</dbReference>
<feature type="compositionally biased region" description="Basic and acidic residues" evidence="6">
    <location>
        <begin position="386"/>
        <end position="404"/>
    </location>
</feature>
<dbReference type="InterPro" id="IPR011009">
    <property type="entry name" value="Kinase-like_dom_sf"/>
</dbReference>
<dbReference type="PROSITE" id="PS00107">
    <property type="entry name" value="PROTEIN_KINASE_ATP"/>
    <property type="match status" value="1"/>
</dbReference>
<organism evidence="8 9">
    <name type="scientific">Streblomastix strix</name>
    <dbReference type="NCBI Taxonomy" id="222440"/>
    <lineage>
        <taxon>Eukaryota</taxon>
        <taxon>Metamonada</taxon>
        <taxon>Preaxostyla</taxon>
        <taxon>Oxymonadida</taxon>
        <taxon>Streblomastigidae</taxon>
        <taxon>Streblomastix</taxon>
    </lineage>
</organism>
<dbReference type="EC" id="2.7.11.1" evidence="1"/>
<feature type="region of interest" description="Disordered" evidence="6">
    <location>
        <begin position="686"/>
        <end position="740"/>
    </location>
</feature>
<feature type="compositionally biased region" description="Polar residues" evidence="6">
    <location>
        <begin position="926"/>
        <end position="950"/>
    </location>
</feature>
<keyword evidence="5" id="KW-0175">Coiled coil</keyword>
<accession>A0A5J4VTD6</accession>
<feature type="compositionally biased region" description="Low complexity" evidence="6">
    <location>
        <begin position="914"/>
        <end position="925"/>
    </location>
</feature>
<feature type="coiled-coil region" evidence="5">
    <location>
        <begin position="1213"/>
        <end position="1241"/>
    </location>
</feature>